<dbReference type="InterPro" id="IPR012340">
    <property type="entry name" value="NA-bd_OB-fold"/>
</dbReference>
<organism evidence="8 9">
    <name type="scientific">Lujinxingia vulgaris</name>
    <dbReference type="NCBI Taxonomy" id="2600176"/>
    <lineage>
        <taxon>Bacteria</taxon>
        <taxon>Deltaproteobacteria</taxon>
        <taxon>Bradymonadales</taxon>
        <taxon>Lujinxingiaceae</taxon>
        <taxon>Lujinxingia</taxon>
    </lineage>
</organism>
<feature type="region of interest" description="Disordered" evidence="5">
    <location>
        <begin position="581"/>
        <end position="625"/>
    </location>
</feature>
<feature type="domain" description="S1 motif" evidence="7">
    <location>
        <begin position="337"/>
        <end position="409"/>
    </location>
</feature>
<dbReference type="Pfam" id="PF00575">
    <property type="entry name" value="S1"/>
    <property type="match status" value="4"/>
</dbReference>
<keyword evidence="3" id="KW-0687">Ribonucleoprotein</keyword>
<dbReference type="InterPro" id="IPR003029">
    <property type="entry name" value="S1_domain"/>
</dbReference>
<dbReference type="PROSITE" id="PS50126">
    <property type="entry name" value="S1"/>
    <property type="match status" value="5"/>
</dbReference>
<evidence type="ECO:0000259" key="7">
    <source>
        <dbReference type="PROSITE" id="PS50126"/>
    </source>
</evidence>
<keyword evidence="6" id="KW-0732">Signal</keyword>
<dbReference type="Proteomes" id="UP000321412">
    <property type="component" value="Unassembled WGS sequence"/>
</dbReference>
<reference evidence="8 9" key="1">
    <citation type="submission" date="2019-08" db="EMBL/GenBank/DDBJ databases">
        <title>Bradymonadales sp. TMQ4.</title>
        <authorList>
            <person name="Liang Q."/>
        </authorList>
    </citation>
    <scope>NUCLEOTIDE SEQUENCE [LARGE SCALE GENOMIC DNA]</scope>
    <source>
        <strain evidence="8 9">TMQ4</strain>
    </source>
</reference>
<sequence length="625" mass="67053">MRAPKRCAPSSKTSWRVCVAPPAFAASLRNLFALRFAGCAPHHNTALPAMTPASPLSKATDMASKDDKNQPVPPRPRKKKPEGEASAQGVKPDEKVEVIRAPKPPTAPNAPKKDAPKSEAPAAQKEAAKKEEPNAGMKFGDTSATMDDFAAMFEGHEAAAPSRQRFDMGDQVEGTVISVGSSHIFVQIGANQEGVADRAAYEDEEGNVTLEPGQTYSFYVLGFKGGIQLGKELGAGRQGMAAVETAHDTGLPISGRVTGTNKGGFEVDLSGVEAFCPISQIELGFTEEPDAHVGQTYQFKVQEVRDGGRTVVVSRRALLEAQQKEAREETLKTLEVGQVLDGVITRVADFGAFVDIGGIEGLVHVSELSHTFFDHPTDLVKVGQEVKVEVLSLEEPVGDKPIRIGLSMKATEQDPWLEVNEKFAVGTRVLGRVVRLAPFGAFVELTPGVEGLVHVSQMSWERHVANPADVVSVGEEVSVEVQDIDLLRRRIGLSMKTAEGDPWANITERFAIGLEVTGHVAKVEDFGAFIELGGGITALLPRSEMNLASESTPHRQFTAGQEVKARVLNIEPDRRRMALSLKDAETIAEQADPSKAAPTSYKDDSLSSGGSMGTLGDLLKARKKD</sequence>
<feature type="domain" description="S1 motif" evidence="7">
    <location>
        <begin position="250"/>
        <end position="316"/>
    </location>
</feature>
<evidence type="ECO:0000256" key="1">
    <source>
        <dbReference type="ARBA" id="ARBA00006767"/>
    </source>
</evidence>
<dbReference type="CDD" id="cd05685">
    <property type="entry name" value="S1_Tex"/>
    <property type="match status" value="1"/>
</dbReference>
<dbReference type="GO" id="GO:0003729">
    <property type="term" value="F:mRNA binding"/>
    <property type="evidence" value="ECO:0007669"/>
    <property type="project" value="UniProtKB-ARBA"/>
</dbReference>
<evidence type="ECO:0000313" key="9">
    <source>
        <dbReference type="Proteomes" id="UP000321412"/>
    </source>
</evidence>
<keyword evidence="2" id="KW-0689">Ribosomal protein</keyword>
<accession>A0A5C6X1F9</accession>
<dbReference type="GO" id="GO:0003735">
    <property type="term" value="F:structural constituent of ribosome"/>
    <property type="evidence" value="ECO:0007669"/>
    <property type="project" value="TreeGrafter"/>
</dbReference>
<dbReference type="GO" id="GO:0022627">
    <property type="term" value="C:cytosolic small ribosomal subunit"/>
    <property type="evidence" value="ECO:0007669"/>
    <property type="project" value="TreeGrafter"/>
</dbReference>
<dbReference type="CDD" id="cd04465">
    <property type="entry name" value="S1_RPS1_repeat_ec2_hs2"/>
    <property type="match status" value="1"/>
</dbReference>
<feature type="domain" description="S1 motif" evidence="7">
    <location>
        <begin position="513"/>
        <end position="582"/>
    </location>
</feature>
<dbReference type="InterPro" id="IPR035104">
    <property type="entry name" value="Ribosomal_protein_S1-like"/>
</dbReference>
<feature type="compositionally biased region" description="Basic and acidic residues" evidence="5">
    <location>
        <begin position="91"/>
        <end position="100"/>
    </location>
</feature>
<evidence type="ECO:0000256" key="5">
    <source>
        <dbReference type="SAM" id="MobiDB-lite"/>
    </source>
</evidence>
<evidence type="ECO:0000256" key="4">
    <source>
        <dbReference type="ARBA" id="ARBA00025604"/>
    </source>
</evidence>
<keyword evidence="9" id="KW-1185">Reference proteome</keyword>
<dbReference type="FunFam" id="2.40.50.140:FF:000051">
    <property type="entry name" value="RNA-binding transcriptional accessory protein"/>
    <property type="match status" value="1"/>
</dbReference>
<dbReference type="PANTHER" id="PTHR10724">
    <property type="entry name" value="30S RIBOSOMAL PROTEIN S1"/>
    <property type="match status" value="1"/>
</dbReference>
<feature type="signal peptide" evidence="6">
    <location>
        <begin position="1"/>
        <end position="25"/>
    </location>
</feature>
<feature type="domain" description="S1 motif" evidence="7">
    <location>
        <begin position="169"/>
        <end position="238"/>
    </location>
</feature>
<dbReference type="FunFam" id="2.40.50.140:FF:000103">
    <property type="entry name" value="protein RRP5 homolog"/>
    <property type="match status" value="1"/>
</dbReference>
<dbReference type="SUPFAM" id="SSF50249">
    <property type="entry name" value="Nucleic acid-binding proteins"/>
    <property type="match status" value="5"/>
</dbReference>
<comment type="caution">
    <text evidence="8">The sequence shown here is derived from an EMBL/GenBank/DDBJ whole genome shotgun (WGS) entry which is preliminary data.</text>
</comment>
<gene>
    <name evidence="8" type="ORF">FRC98_15215</name>
</gene>
<feature type="compositionally biased region" description="Low complexity" evidence="5">
    <location>
        <begin position="606"/>
        <end position="618"/>
    </location>
</feature>
<comment type="similarity">
    <text evidence="1">Belongs to the bacterial ribosomal protein bS1 family.</text>
</comment>
<dbReference type="Gene3D" id="2.40.50.140">
    <property type="entry name" value="Nucleic acid-binding proteins"/>
    <property type="match status" value="5"/>
</dbReference>
<evidence type="ECO:0000256" key="3">
    <source>
        <dbReference type="ARBA" id="ARBA00023274"/>
    </source>
</evidence>
<dbReference type="PANTHER" id="PTHR10724:SF7">
    <property type="entry name" value="SMALL RIBOSOMAL SUBUNIT PROTEIN BS1C"/>
    <property type="match status" value="1"/>
</dbReference>
<comment type="function">
    <text evidence="4">Binds mRNA; thus facilitating recognition of the initiation point. It is needed to translate mRNA with a short Shine-Dalgarno (SD) purine-rich sequence.</text>
</comment>
<dbReference type="OrthoDB" id="9804077at2"/>
<feature type="chain" id="PRO_5023042307" evidence="6">
    <location>
        <begin position="26"/>
        <end position="625"/>
    </location>
</feature>
<feature type="region of interest" description="Disordered" evidence="5">
    <location>
        <begin position="46"/>
        <end position="139"/>
    </location>
</feature>
<name>A0A5C6X1F9_9DELT</name>
<evidence type="ECO:0000313" key="8">
    <source>
        <dbReference type="EMBL" id="TXD35560.1"/>
    </source>
</evidence>
<dbReference type="AlphaFoldDB" id="A0A5C6X1F9"/>
<evidence type="ECO:0000256" key="2">
    <source>
        <dbReference type="ARBA" id="ARBA00022980"/>
    </source>
</evidence>
<dbReference type="PRINTS" id="PR00681">
    <property type="entry name" value="RIBOSOMALS1"/>
</dbReference>
<feature type="domain" description="S1 motif" evidence="7">
    <location>
        <begin position="426"/>
        <end position="496"/>
    </location>
</feature>
<proteinExistence type="inferred from homology"/>
<dbReference type="InterPro" id="IPR050437">
    <property type="entry name" value="Ribos_protein_bS1-like"/>
</dbReference>
<dbReference type="EMBL" id="VOSM01000008">
    <property type="protein sequence ID" value="TXD35560.1"/>
    <property type="molecule type" value="Genomic_DNA"/>
</dbReference>
<evidence type="ECO:0000256" key="6">
    <source>
        <dbReference type="SAM" id="SignalP"/>
    </source>
</evidence>
<dbReference type="InterPro" id="IPR044146">
    <property type="entry name" value="S1_Tex"/>
</dbReference>
<protein>
    <submittedName>
        <fullName evidence="8">S1 RNA-binding domain-containing protein</fullName>
    </submittedName>
</protein>
<dbReference type="SMART" id="SM00316">
    <property type="entry name" value="S1"/>
    <property type="match status" value="5"/>
</dbReference>
<dbReference type="GO" id="GO:0006412">
    <property type="term" value="P:translation"/>
    <property type="evidence" value="ECO:0007669"/>
    <property type="project" value="TreeGrafter"/>
</dbReference>